<dbReference type="EMBL" id="CP012040">
    <property type="protein sequence ID" value="AKP54234.1"/>
    <property type="molecule type" value="Genomic_DNA"/>
</dbReference>
<evidence type="ECO:0008006" key="4">
    <source>
        <dbReference type="Google" id="ProtNLM"/>
    </source>
</evidence>
<feature type="signal peptide" evidence="1">
    <location>
        <begin position="1"/>
        <end position="18"/>
    </location>
</feature>
<protein>
    <recommendedName>
        <fullName evidence="4">DUF2490 domain-containing protein</fullName>
    </recommendedName>
</protein>
<evidence type="ECO:0000256" key="1">
    <source>
        <dbReference type="SAM" id="SignalP"/>
    </source>
</evidence>
<keyword evidence="3" id="KW-1185">Reference proteome</keyword>
<dbReference type="Pfam" id="PF10677">
    <property type="entry name" value="DUF2490"/>
    <property type="match status" value="1"/>
</dbReference>
<dbReference type="KEGG" id="camu:CA2015_4913"/>
<sequence length="227" mass="26404">MRKLLLIFLLSLPAQLMAQGTVRMFGFFPEFQIGIKATEKLKIIGKIESQHGMAEKFEGKDLDVGYFHNLTDFQGFLGTKVNPFIDIAAGYQYRVNSRGDNSHRTIQQISILQLPGNYKIGHRIRADQTYAPFEKNDYRLRYRISFELPIEGKSLDPGEFYLVFSDEVLYSYQAGESGVENRVVASLGHLSKEKQKFQAGIDYRTDRFFDPDLRHRTWFKFGWYLNF</sequence>
<dbReference type="RefSeq" id="WP_048644239.1">
    <property type="nucleotide sequence ID" value="NZ_CP012040.1"/>
</dbReference>
<proteinExistence type="predicted"/>
<dbReference type="STRING" id="320787.CA2015_4913"/>
<keyword evidence="1" id="KW-0732">Signal</keyword>
<organism evidence="2 3">
    <name type="scientific">Cyclobacterium amurskyense</name>
    <dbReference type="NCBI Taxonomy" id="320787"/>
    <lineage>
        <taxon>Bacteria</taxon>
        <taxon>Pseudomonadati</taxon>
        <taxon>Bacteroidota</taxon>
        <taxon>Cytophagia</taxon>
        <taxon>Cytophagales</taxon>
        <taxon>Cyclobacteriaceae</taxon>
        <taxon>Cyclobacterium</taxon>
    </lineage>
</organism>
<name>A0A0H4PJC4_9BACT</name>
<reference evidence="2 3" key="1">
    <citation type="submission" date="2015-07" db="EMBL/GenBank/DDBJ databases">
        <authorList>
            <person name="Kim K.M."/>
        </authorList>
    </citation>
    <scope>NUCLEOTIDE SEQUENCE [LARGE SCALE GENOMIC DNA]</scope>
    <source>
        <strain evidence="2 3">KCTC 12363</strain>
    </source>
</reference>
<dbReference type="InterPro" id="IPR019619">
    <property type="entry name" value="DUF2490"/>
</dbReference>
<evidence type="ECO:0000313" key="3">
    <source>
        <dbReference type="Proteomes" id="UP000036520"/>
    </source>
</evidence>
<accession>A0A0H4PJC4</accession>
<dbReference type="Proteomes" id="UP000036520">
    <property type="component" value="Chromosome"/>
</dbReference>
<feature type="chain" id="PRO_5005208753" description="DUF2490 domain-containing protein" evidence="1">
    <location>
        <begin position="19"/>
        <end position="227"/>
    </location>
</feature>
<gene>
    <name evidence="2" type="ORF">CA2015_4913</name>
</gene>
<evidence type="ECO:0000313" key="2">
    <source>
        <dbReference type="EMBL" id="AKP54234.1"/>
    </source>
</evidence>
<dbReference type="OrthoDB" id="1121653at2"/>
<dbReference type="AlphaFoldDB" id="A0A0H4PJC4"/>